<evidence type="ECO:0000256" key="5">
    <source>
        <dbReference type="ARBA" id="ARBA00023125"/>
    </source>
</evidence>
<keyword evidence="2 8" id="KW-0863">Zinc-finger</keyword>
<keyword evidence="1" id="KW-0479">Metal-binding</keyword>
<evidence type="ECO:0000313" key="12">
    <source>
        <dbReference type="EMBL" id="UYW61986.1"/>
    </source>
</evidence>
<dbReference type="InterPro" id="IPR036093">
    <property type="entry name" value="NAC_dom_sf"/>
</dbReference>
<evidence type="ECO:0000256" key="1">
    <source>
        <dbReference type="ARBA" id="ARBA00022723"/>
    </source>
</evidence>
<proteinExistence type="evidence at transcript level"/>
<dbReference type="InterPro" id="IPR053031">
    <property type="entry name" value="Cuticle_assoc_protein"/>
</dbReference>
<feature type="domain" description="NAC" evidence="11">
    <location>
        <begin position="79"/>
        <end position="237"/>
    </location>
</feature>
<evidence type="ECO:0000259" key="11">
    <source>
        <dbReference type="PROSITE" id="PS51005"/>
    </source>
</evidence>
<dbReference type="SUPFAM" id="SSF101941">
    <property type="entry name" value="NAC domain"/>
    <property type="match status" value="1"/>
</dbReference>
<dbReference type="PROSITE" id="PS50808">
    <property type="entry name" value="ZF_BED"/>
    <property type="match status" value="1"/>
</dbReference>
<reference evidence="12" key="2">
    <citation type="journal article" date="2023" name="Nat. Commun.">
        <title>Sequencing trait-associated mutations to clone wheat rust-resistance gene YrNAM.</title>
        <authorList>
            <person name="Ni F."/>
            <person name="Zheng Y."/>
            <person name="Liu X."/>
            <person name="Yu Y."/>
            <person name="Zhang G."/>
            <person name="Epstein L."/>
            <person name="Mao X."/>
            <person name="Wu J."/>
            <person name="Yuan C."/>
            <person name="Lv B."/>
            <person name="Yu H."/>
            <person name="Li J."/>
            <person name="Zhao Q."/>
            <person name="Yang Q."/>
            <person name="Liu J."/>
            <person name="Qi J."/>
            <person name="Fu D."/>
            <person name="Wu J."/>
        </authorList>
    </citation>
    <scope>NUCLEOTIDE SEQUENCE</scope>
</reference>
<keyword evidence="4" id="KW-0805">Transcription regulation</keyword>
<keyword evidence="7" id="KW-0539">Nucleus</keyword>
<evidence type="ECO:0000256" key="4">
    <source>
        <dbReference type="ARBA" id="ARBA00023015"/>
    </source>
</evidence>
<dbReference type="GO" id="GO:0008270">
    <property type="term" value="F:zinc ion binding"/>
    <property type="evidence" value="ECO:0007669"/>
    <property type="project" value="UniProtKB-KW"/>
</dbReference>
<dbReference type="PANTHER" id="PTHR34396">
    <property type="entry name" value="OS03G0264950 PROTEIN-RELATED"/>
    <property type="match status" value="1"/>
</dbReference>
<dbReference type="SUPFAM" id="SSF57667">
    <property type="entry name" value="beta-beta-alpha zinc fingers"/>
    <property type="match status" value="1"/>
</dbReference>
<keyword evidence="3" id="KW-0862">Zinc</keyword>
<evidence type="ECO:0000256" key="9">
    <source>
        <dbReference type="SAM" id="MobiDB-lite"/>
    </source>
</evidence>
<dbReference type="Pfam" id="PF02892">
    <property type="entry name" value="zf-BED"/>
    <property type="match status" value="1"/>
</dbReference>
<gene>
    <name evidence="12" type="primary">NAM</name>
</gene>
<dbReference type="Gene3D" id="2.170.150.80">
    <property type="entry name" value="NAC domain"/>
    <property type="match status" value="1"/>
</dbReference>
<dbReference type="InterPro" id="IPR003656">
    <property type="entry name" value="Znf_BED"/>
</dbReference>
<dbReference type="AlphaFoldDB" id="A0AA49HJK1"/>
<feature type="region of interest" description="Disordered" evidence="9">
    <location>
        <begin position="308"/>
        <end position="341"/>
    </location>
</feature>
<keyword evidence="6" id="KW-0804">Transcription</keyword>
<dbReference type="GO" id="GO:0003677">
    <property type="term" value="F:DNA binding"/>
    <property type="evidence" value="ECO:0007669"/>
    <property type="project" value="UniProtKB-KW"/>
</dbReference>
<evidence type="ECO:0000256" key="7">
    <source>
        <dbReference type="ARBA" id="ARBA00023242"/>
    </source>
</evidence>
<dbReference type="PANTHER" id="PTHR34396:SF31">
    <property type="entry name" value="OS02G0326900 PROTEIN"/>
    <property type="match status" value="1"/>
</dbReference>
<dbReference type="Pfam" id="PF02365">
    <property type="entry name" value="NAM"/>
    <property type="match status" value="1"/>
</dbReference>
<dbReference type="GO" id="GO:0006355">
    <property type="term" value="P:regulation of DNA-templated transcription"/>
    <property type="evidence" value="ECO:0007669"/>
    <property type="project" value="InterPro"/>
</dbReference>
<keyword evidence="5" id="KW-0238">DNA-binding</keyword>
<dbReference type="InterPro" id="IPR003441">
    <property type="entry name" value="NAC-dom"/>
</dbReference>
<evidence type="ECO:0000256" key="2">
    <source>
        <dbReference type="ARBA" id="ARBA00022771"/>
    </source>
</evidence>
<name>A0AA49HJK1_WHEAT</name>
<evidence type="ECO:0000256" key="6">
    <source>
        <dbReference type="ARBA" id="ARBA00023163"/>
    </source>
</evidence>
<feature type="domain" description="BED-type" evidence="10">
    <location>
        <begin position="343"/>
        <end position="400"/>
    </location>
</feature>
<dbReference type="InterPro" id="IPR036236">
    <property type="entry name" value="Znf_C2H2_sf"/>
</dbReference>
<reference evidence="12" key="1">
    <citation type="submission" date="2022-09" db="EMBL/GenBank/DDBJ databases">
        <authorList>
            <person name="Wu J."/>
            <person name="Ni F."/>
            <person name="Zheng Y."/>
            <person name="Fu D."/>
        </authorList>
    </citation>
    <scope>NUCLEOTIDE SEQUENCE</scope>
</reference>
<dbReference type="SMART" id="SM00614">
    <property type="entry name" value="ZnF_BED"/>
    <property type="match status" value="1"/>
</dbReference>
<evidence type="ECO:0000256" key="8">
    <source>
        <dbReference type="PROSITE-ProRule" id="PRU00027"/>
    </source>
</evidence>
<evidence type="ECO:0000256" key="3">
    <source>
        <dbReference type="ARBA" id="ARBA00022833"/>
    </source>
</evidence>
<accession>A0AA49HJK1</accession>
<dbReference type="EMBL" id="OP490604">
    <property type="protein sequence ID" value="UYW61986.1"/>
    <property type="molecule type" value="mRNA"/>
</dbReference>
<dbReference type="PROSITE" id="PS51005">
    <property type="entry name" value="NAC"/>
    <property type="match status" value="1"/>
</dbReference>
<protein>
    <submittedName>
        <fullName evidence="12">NAM protein</fullName>
    </submittedName>
</protein>
<organism evidence="12">
    <name type="scientific">Triticum aestivum</name>
    <name type="common">Wheat</name>
    <dbReference type="NCBI Taxonomy" id="4565"/>
    <lineage>
        <taxon>Eukaryota</taxon>
        <taxon>Viridiplantae</taxon>
        <taxon>Streptophyta</taxon>
        <taxon>Embryophyta</taxon>
        <taxon>Tracheophyta</taxon>
        <taxon>Spermatophyta</taxon>
        <taxon>Magnoliopsida</taxon>
        <taxon>Liliopsida</taxon>
        <taxon>Poales</taxon>
        <taxon>Poaceae</taxon>
        <taxon>BOP clade</taxon>
        <taxon>Pooideae</taxon>
        <taxon>Triticodae</taxon>
        <taxon>Triticeae</taxon>
        <taxon>Triticinae</taxon>
        <taxon>Triticum</taxon>
    </lineage>
</organism>
<sequence>MEHEEDSFDVENLVCTPTDADLGIPMSPTHLPLPLPLPPSSRHMIMSNTDHVVAESSAQAVAAGKKLEQEFELPADLTCTPTPTPTPTDVELVRDYLRPAIQRMQPEERSLWDLINGPAVVNPDLPTMDPCQLPGMIARNSKGGNELRDKYYLTDHNALASFRYFPGLRTTNGYWQTHAYHTAIEAEHNRLVGVKKTMKFHTYTGAKTNWIMNVYYSLVEGDFFIQEGLVLCYVFETDSAPDYDDNPKCLGCHQGSCSGYHSGQAFAAPSNASFNSTYPGSRPMHHHDTERRSDPRLSSFMADLEKCLLGDTDDPDNSTDTGNSSARRGDPPTADHGQSKKRKKISDVWDYFTKIFARDINGKVMAYAACNHCCKILSASSKNGTSQLARHACPCKFKPVEAGRNAKD</sequence>
<evidence type="ECO:0000259" key="10">
    <source>
        <dbReference type="PROSITE" id="PS50808"/>
    </source>
</evidence>